<evidence type="ECO:0000256" key="1">
    <source>
        <dbReference type="SAM" id="MobiDB-lite"/>
    </source>
</evidence>
<reference evidence="3" key="1">
    <citation type="submission" date="2022-06" db="EMBL/GenBank/DDBJ databases">
        <title>WGS of actinobacteria.</title>
        <authorList>
            <person name="Thawai C."/>
        </authorList>
    </citation>
    <scope>NUCLEOTIDE SEQUENCE</scope>
    <source>
        <strain evidence="3">AA8</strain>
    </source>
</reference>
<accession>A0A9X2LBW8</accession>
<keyword evidence="2" id="KW-0732">Signal</keyword>
<evidence type="ECO:0008006" key="5">
    <source>
        <dbReference type="Google" id="ProtNLM"/>
    </source>
</evidence>
<evidence type="ECO:0000313" key="4">
    <source>
        <dbReference type="Proteomes" id="UP001142374"/>
    </source>
</evidence>
<protein>
    <recommendedName>
        <fullName evidence="5">Lipoprotein</fullName>
    </recommendedName>
</protein>
<proteinExistence type="predicted"/>
<dbReference type="AlphaFoldDB" id="A0A9X2LBW8"/>
<feature type="chain" id="PRO_5040940511" description="Lipoprotein" evidence="2">
    <location>
        <begin position="23"/>
        <end position="394"/>
    </location>
</feature>
<evidence type="ECO:0000313" key="3">
    <source>
        <dbReference type="EMBL" id="MCQ8768379.1"/>
    </source>
</evidence>
<comment type="caution">
    <text evidence="3">The sequence shown here is derived from an EMBL/GenBank/DDBJ whole genome shotgun (WGS) entry which is preliminary data.</text>
</comment>
<dbReference type="EMBL" id="JANIID010000001">
    <property type="protein sequence ID" value="MCQ8768379.1"/>
    <property type="molecule type" value="Genomic_DNA"/>
</dbReference>
<organism evidence="3 4">
    <name type="scientific">Streptomyces telluris</name>
    <dbReference type="NCBI Taxonomy" id="2720021"/>
    <lineage>
        <taxon>Bacteria</taxon>
        <taxon>Bacillati</taxon>
        <taxon>Actinomycetota</taxon>
        <taxon>Actinomycetes</taxon>
        <taxon>Kitasatosporales</taxon>
        <taxon>Streptomycetaceae</taxon>
        <taxon>Streptomyces</taxon>
    </lineage>
</organism>
<feature type="signal peptide" evidence="2">
    <location>
        <begin position="1"/>
        <end position="22"/>
    </location>
</feature>
<feature type="region of interest" description="Disordered" evidence="1">
    <location>
        <begin position="200"/>
        <end position="231"/>
    </location>
</feature>
<feature type="region of interest" description="Disordered" evidence="1">
    <location>
        <begin position="26"/>
        <end position="58"/>
    </location>
</feature>
<dbReference type="Proteomes" id="UP001142374">
    <property type="component" value="Unassembled WGS sequence"/>
</dbReference>
<keyword evidence="4" id="KW-1185">Reference proteome</keyword>
<sequence>MRIKQTLAAAAAALIALSAVTACDDKPEPGRGGATIPAGPATPAPQAGPPSAGSTADAQKYLRQHVSCENLATGGPDDVRLRSSTVKSVGGSVAGLGVCSDLRENGAIGIFLTPDMKKFQEAYHRQVMDRIAAGEGAYGLYSRVLVGKDFVAEPTSATTARALAKSGMRVLTCNPTFGVPEGRKKEKALAGSCVLSDFVHTADGPGDGSPEPGASQGGQQKPPANPALPSAGSLSELRKLIASSVDCKRFSTDPETVAIRSIDYEPFIDGDAAAWGVGERGLCGQPGGAQRAHGLVWLDKVDDMAALQSRAKAVQLKEIQENGGRPKATKSMLLLGGNVAIETNDPSSRFGLYQQQFFRLECRPGFTTPQGYRSEKAVVDGCVLTNYEPGGITP</sequence>
<evidence type="ECO:0000256" key="2">
    <source>
        <dbReference type="SAM" id="SignalP"/>
    </source>
</evidence>
<dbReference type="PROSITE" id="PS51257">
    <property type="entry name" value="PROKAR_LIPOPROTEIN"/>
    <property type="match status" value="1"/>
</dbReference>
<dbReference type="RefSeq" id="WP_168093939.1">
    <property type="nucleotide sequence ID" value="NZ_JAATER010000192.1"/>
</dbReference>
<name>A0A9X2LBW8_9ACTN</name>
<gene>
    <name evidence="3" type="ORF">NQU55_01080</name>
</gene>